<dbReference type="GO" id="GO:0015031">
    <property type="term" value="P:protein transport"/>
    <property type="evidence" value="ECO:0007669"/>
    <property type="project" value="UniProtKB-KW"/>
</dbReference>
<feature type="transmembrane region" description="Helical" evidence="12">
    <location>
        <begin position="167"/>
        <end position="183"/>
    </location>
</feature>
<feature type="domain" description="Membrane insertase YidC/Oxa/ALB C-terminal" evidence="14">
    <location>
        <begin position="60"/>
        <end position="238"/>
    </location>
</feature>
<evidence type="ECO:0000256" key="6">
    <source>
        <dbReference type="ARBA" id="ARBA00022927"/>
    </source>
</evidence>
<dbReference type="PANTHER" id="PTHR12428:SF65">
    <property type="entry name" value="CYTOCHROME C OXIDASE ASSEMBLY PROTEIN COX18, MITOCHONDRIAL"/>
    <property type="match status" value="1"/>
</dbReference>
<name>A0A1I3YB67_9BACL</name>
<evidence type="ECO:0000256" key="11">
    <source>
        <dbReference type="ARBA" id="ARBA00023288"/>
    </source>
</evidence>
<evidence type="ECO:0000256" key="10">
    <source>
        <dbReference type="ARBA" id="ARBA00023186"/>
    </source>
</evidence>
<evidence type="ECO:0000256" key="3">
    <source>
        <dbReference type="ARBA" id="ARBA00022475"/>
    </source>
</evidence>
<keyword evidence="2 12" id="KW-0813">Transport</keyword>
<evidence type="ECO:0000256" key="5">
    <source>
        <dbReference type="ARBA" id="ARBA00022729"/>
    </source>
</evidence>
<dbReference type="PROSITE" id="PS51257">
    <property type="entry name" value="PROKAR_LIPOPROTEIN"/>
    <property type="match status" value="1"/>
</dbReference>
<evidence type="ECO:0000256" key="2">
    <source>
        <dbReference type="ARBA" id="ARBA00022448"/>
    </source>
</evidence>
<dbReference type="InterPro" id="IPR028055">
    <property type="entry name" value="YidC/Oxa/ALB_C"/>
</dbReference>
<dbReference type="InterPro" id="IPR023060">
    <property type="entry name" value="YidC/YidC1/YidC2_Firmicutes"/>
</dbReference>
<reference evidence="16" key="1">
    <citation type="submission" date="2016-10" db="EMBL/GenBank/DDBJ databases">
        <authorList>
            <person name="Varghese N."/>
            <person name="Submissions S."/>
        </authorList>
    </citation>
    <scope>NUCLEOTIDE SEQUENCE [LARGE SCALE GENOMIC DNA]</scope>
    <source>
        <strain evidence="16">OK042</strain>
    </source>
</reference>
<feature type="chain" id="PRO_5011447426" description="Membrane protein insertase YidC" evidence="13">
    <location>
        <begin position="27"/>
        <end position="252"/>
    </location>
</feature>
<dbReference type="STRING" id="1884381.SAMN05518846_11123"/>
<protein>
    <recommendedName>
        <fullName evidence="12">Membrane protein insertase YidC</fullName>
    </recommendedName>
    <alternativeName>
        <fullName evidence="12">Foldase YidC</fullName>
    </alternativeName>
    <alternativeName>
        <fullName evidence="12">Membrane integrase YidC</fullName>
    </alternativeName>
    <alternativeName>
        <fullName evidence="12">Membrane protein YidC</fullName>
    </alternativeName>
</protein>
<keyword evidence="11 12" id="KW-0449">Lipoprotein</keyword>
<dbReference type="GO" id="GO:0032977">
    <property type="term" value="F:membrane insertase activity"/>
    <property type="evidence" value="ECO:0007669"/>
    <property type="project" value="InterPro"/>
</dbReference>
<evidence type="ECO:0000256" key="4">
    <source>
        <dbReference type="ARBA" id="ARBA00022692"/>
    </source>
</evidence>
<feature type="transmembrane region" description="Helical" evidence="12">
    <location>
        <begin position="125"/>
        <end position="147"/>
    </location>
</feature>
<sequence>MSRRTLSIVMLTLLVLVLSGCNPQTAAPIGPDATGIWDKYLVYPLSWLIKESALILGNNYGLGILVATIIIRLIVLPLMVKQIKSSKKMQELQPEMQKIREKHKNDPQKAQQETMAIFQKNGVNPLAGCLPMLVQMPILIAFYHAIIRTSEIKSQTFLWLTLGAKDPYYILPIVAAITTYLQSKMMGQANQGNPQMQMMLVMMPLMILAIAVTLPSALSLYWVYGNLFTIVQTYFLYRDKGSKLTPKEGASK</sequence>
<evidence type="ECO:0000313" key="15">
    <source>
        <dbReference type="EMBL" id="SFK28436.1"/>
    </source>
</evidence>
<comment type="subcellular location">
    <subcellularLocation>
        <location evidence="1 12">Cell membrane</location>
        <topology evidence="1 12">Multi-pass membrane protein</topology>
    </subcellularLocation>
</comment>
<dbReference type="Proteomes" id="UP000198915">
    <property type="component" value="Unassembled WGS sequence"/>
</dbReference>
<keyword evidence="6 12" id="KW-0653">Protein transport</keyword>
<keyword evidence="8 12" id="KW-0472">Membrane</keyword>
<dbReference type="EMBL" id="FORT01000011">
    <property type="protein sequence ID" value="SFK28436.1"/>
    <property type="molecule type" value="Genomic_DNA"/>
</dbReference>
<dbReference type="Pfam" id="PF02096">
    <property type="entry name" value="60KD_IMP"/>
    <property type="match status" value="1"/>
</dbReference>
<dbReference type="NCBIfam" id="TIGR03592">
    <property type="entry name" value="yidC_oxa1_cterm"/>
    <property type="match status" value="1"/>
</dbReference>
<keyword evidence="3 12" id="KW-1003">Cell membrane</keyword>
<keyword evidence="7 12" id="KW-1133">Transmembrane helix</keyword>
<evidence type="ECO:0000259" key="14">
    <source>
        <dbReference type="Pfam" id="PF02096"/>
    </source>
</evidence>
<feature type="signal peptide" evidence="13">
    <location>
        <begin position="1"/>
        <end position="26"/>
    </location>
</feature>
<dbReference type="AlphaFoldDB" id="A0A1I3YB67"/>
<proteinExistence type="inferred from homology"/>
<feature type="transmembrane region" description="Helical" evidence="12">
    <location>
        <begin position="195"/>
        <end position="214"/>
    </location>
</feature>
<keyword evidence="16" id="KW-1185">Reference proteome</keyword>
<evidence type="ECO:0000256" key="13">
    <source>
        <dbReference type="SAM" id="SignalP"/>
    </source>
</evidence>
<evidence type="ECO:0000256" key="12">
    <source>
        <dbReference type="HAMAP-Rule" id="MF_01811"/>
    </source>
</evidence>
<keyword evidence="10 12" id="KW-0143">Chaperone</keyword>
<dbReference type="PANTHER" id="PTHR12428">
    <property type="entry name" value="OXA1"/>
    <property type="match status" value="1"/>
</dbReference>
<keyword evidence="9" id="KW-0564">Palmitate</keyword>
<dbReference type="HAMAP" id="MF_01811">
    <property type="entry name" value="YidC_type2"/>
    <property type="match status" value="1"/>
</dbReference>
<evidence type="ECO:0000256" key="1">
    <source>
        <dbReference type="ARBA" id="ARBA00004651"/>
    </source>
</evidence>
<dbReference type="CDD" id="cd20070">
    <property type="entry name" value="5TM_YidC_Alb3"/>
    <property type="match status" value="1"/>
</dbReference>
<gene>
    <name evidence="12" type="primary">yidC</name>
    <name evidence="15" type="ORF">SAMN05518846_11123</name>
</gene>
<comment type="function">
    <text evidence="12">Required for the insertion and/or proper folding and/or complex formation of integral membrane proteins into the membrane. Involved in integration of membrane proteins that insert both dependently and independently of the Sec translocase complex, as well as at least some lipoproteins.</text>
</comment>
<keyword evidence="5 12" id="KW-0732">Signal</keyword>
<evidence type="ECO:0000256" key="7">
    <source>
        <dbReference type="ARBA" id="ARBA00022989"/>
    </source>
</evidence>
<evidence type="ECO:0000313" key="16">
    <source>
        <dbReference type="Proteomes" id="UP000198915"/>
    </source>
</evidence>
<feature type="transmembrane region" description="Helical" evidence="12">
    <location>
        <begin position="60"/>
        <end position="80"/>
    </location>
</feature>
<evidence type="ECO:0000256" key="9">
    <source>
        <dbReference type="ARBA" id="ARBA00023139"/>
    </source>
</evidence>
<organism evidence="15 16">
    <name type="scientific">Brevibacillus centrosporus</name>
    <dbReference type="NCBI Taxonomy" id="54910"/>
    <lineage>
        <taxon>Bacteria</taxon>
        <taxon>Bacillati</taxon>
        <taxon>Bacillota</taxon>
        <taxon>Bacilli</taxon>
        <taxon>Bacillales</taxon>
        <taxon>Paenibacillaceae</taxon>
        <taxon>Brevibacillus</taxon>
    </lineage>
</organism>
<evidence type="ECO:0000256" key="8">
    <source>
        <dbReference type="ARBA" id="ARBA00023136"/>
    </source>
</evidence>
<comment type="similarity">
    <text evidence="12">Belongs to the OXA1/ALB3/YidC family. Type 2 subfamily.</text>
</comment>
<dbReference type="InterPro" id="IPR047196">
    <property type="entry name" value="YidC_ALB_C"/>
</dbReference>
<accession>A0A1I3YB67</accession>
<dbReference type="GO" id="GO:0005886">
    <property type="term" value="C:plasma membrane"/>
    <property type="evidence" value="ECO:0007669"/>
    <property type="project" value="UniProtKB-SubCell"/>
</dbReference>
<dbReference type="InterPro" id="IPR001708">
    <property type="entry name" value="YidC/ALB3/OXA1/COX18"/>
</dbReference>
<dbReference type="RefSeq" id="WP_092271106.1">
    <property type="nucleotide sequence ID" value="NZ_BJOE01000071.1"/>
</dbReference>
<dbReference type="GO" id="GO:0051205">
    <property type="term" value="P:protein insertion into membrane"/>
    <property type="evidence" value="ECO:0007669"/>
    <property type="project" value="TreeGrafter"/>
</dbReference>
<keyword evidence="4 12" id="KW-0812">Transmembrane</keyword>